<reference evidence="2" key="1">
    <citation type="submission" date="2022-07" db="EMBL/GenBank/DDBJ databases">
        <title>Chromosome-level genome of Muraenolepis orangiensis.</title>
        <authorList>
            <person name="Kim J."/>
        </authorList>
    </citation>
    <scope>NUCLEOTIDE SEQUENCE</scope>
    <source>
        <strain evidence="2">KU_S4_2022</strain>
        <tissue evidence="2">Muscle</tissue>
    </source>
</reference>
<protein>
    <submittedName>
        <fullName evidence="2">Uncharacterized protein</fullName>
    </submittedName>
</protein>
<evidence type="ECO:0000313" key="2">
    <source>
        <dbReference type="EMBL" id="KAJ3602800.1"/>
    </source>
</evidence>
<feature type="region of interest" description="Disordered" evidence="1">
    <location>
        <begin position="1"/>
        <end position="80"/>
    </location>
</feature>
<evidence type="ECO:0000313" key="3">
    <source>
        <dbReference type="Proteomes" id="UP001148018"/>
    </source>
</evidence>
<dbReference type="Proteomes" id="UP001148018">
    <property type="component" value="Unassembled WGS sequence"/>
</dbReference>
<sequence length="275" mass="29603">MLKDLTVPKCWSSTSGTRYGPVPGPAGPATPVQCSGWDRSPQSSLVGPTSETTDRADEDQGTGPDRPGWIPAIPPTGGDCRNGWAGNDGVPGRLEGLVLCCFINNTHLEFTYGGHVYAASTSIALQIQSISHAVTQSRGPAVAPRPSLITAEAISERLKAATATATEKTNDLEVLRNRSSPGAPGLVINKKQGTSRRRRRDLRGTLKGLFALGSRCVSDTAQTPGRDKQRGVWVEPLRQLRKHSIPEQQRSCSRRTVRDVSVTVRERHSEGLSLH</sequence>
<gene>
    <name evidence="2" type="ORF">NHX12_030548</name>
</gene>
<keyword evidence="3" id="KW-1185">Reference proteome</keyword>
<organism evidence="2 3">
    <name type="scientific">Muraenolepis orangiensis</name>
    <name type="common">Patagonian moray cod</name>
    <dbReference type="NCBI Taxonomy" id="630683"/>
    <lineage>
        <taxon>Eukaryota</taxon>
        <taxon>Metazoa</taxon>
        <taxon>Chordata</taxon>
        <taxon>Craniata</taxon>
        <taxon>Vertebrata</taxon>
        <taxon>Euteleostomi</taxon>
        <taxon>Actinopterygii</taxon>
        <taxon>Neopterygii</taxon>
        <taxon>Teleostei</taxon>
        <taxon>Neoteleostei</taxon>
        <taxon>Acanthomorphata</taxon>
        <taxon>Zeiogadaria</taxon>
        <taxon>Gadariae</taxon>
        <taxon>Gadiformes</taxon>
        <taxon>Muraenolepidoidei</taxon>
        <taxon>Muraenolepididae</taxon>
        <taxon>Muraenolepis</taxon>
    </lineage>
</organism>
<accession>A0A9Q0ILR9</accession>
<comment type="caution">
    <text evidence="2">The sequence shown here is derived from an EMBL/GenBank/DDBJ whole genome shotgun (WGS) entry which is preliminary data.</text>
</comment>
<dbReference type="AlphaFoldDB" id="A0A9Q0ILR9"/>
<evidence type="ECO:0000256" key="1">
    <source>
        <dbReference type="SAM" id="MobiDB-lite"/>
    </source>
</evidence>
<feature type="region of interest" description="Disordered" evidence="1">
    <location>
        <begin position="176"/>
        <end position="200"/>
    </location>
</feature>
<dbReference type="EMBL" id="JANIIK010000046">
    <property type="protein sequence ID" value="KAJ3602800.1"/>
    <property type="molecule type" value="Genomic_DNA"/>
</dbReference>
<feature type="compositionally biased region" description="Polar residues" evidence="1">
    <location>
        <begin position="40"/>
        <end position="51"/>
    </location>
</feature>
<proteinExistence type="predicted"/>
<name>A0A9Q0ILR9_9TELE</name>